<gene>
    <name evidence="3" type="ORF">Aau02nite_53160</name>
</gene>
<reference evidence="3" key="1">
    <citation type="submission" date="2021-03" db="EMBL/GenBank/DDBJ databases">
        <title>Whole genome shotgun sequence of Actinoplanes auranticolor NBRC 12245.</title>
        <authorList>
            <person name="Komaki H."/>
            <person name="Tamura T."/>
        </authorList>
    </citation>
    <scope>NUCLEOTIDE SEQUENCE</scope>
    <source>
        <strain evidence="3">NBRC 12245</strain>
    </source>
</reference>
<feature type="region of interest" description="Disordered" evidence="1">
    <location>
        <begin position="148"/>
        <end position="219"/>
    </location>
</feature>
<proteinExistence type="predicted"/>
<dbReference type="Proteomes" id="UP000681340">
    <property type="component" value="Unassembled WGS sequence"/>
</dbReference>
<name>A0A919VXK3_9ACTN</name>
<evidence type="ECO:0000256" key="2">
    <source>
        <dbReference type="SAM" id="SignalP"/>
    </source>
</evidence>
<dbReference type="RefSeq" id="WP_212991234.1">
    <property type="nucleotide sequence ID" value="NZ_BAABEA010000002.1"/>
</dbReference>
<keyword evidence="4" id="KW-1185">Reference proteome</keyword>
<feature type="compositionally biased region" description="Low complexity" evidence="1">
    <location>
        <begin position="171"/>
        <end position="182"/>
    </location>
</feature>
<accession>A0A919VXK3</accession>
<evidence type="ECO:0000313" key="3">
    <source>
        <dbReference type="EMBL" id="GIM72853.1"/>
    </source>
</evidence>
<dbReference type="EMBL" id="BOQL01000042">
    <property type="protein sequence ID" value="GIM72853.1"/>
    <property type="molecule type" value="Genomic_DNA"/>
</dbReference>
<sequence length="219" mass="22311">MKHLTKLSLVAATAAAVTFGGSVYAFAGWIIDTPATVLEMTVAQVPAGNAPAVEAKNKNAEIAWEGSTVVAGVQAESYIVTRFGSGAPVVVCDHVTTTACRDKSVPQGTWTWKVRPVFKSWLGDYSPNSAALTFTKSPPTAAELVSATTPAVRATPDAPSTAPAGGRAVVTSPAPTVSATKPPASPAPEAKKEDPPPSTQESASAEPSASPSSPAEDKK</sequence>
<comment type="caution">
    <text evidence="3">The sequence shown here is derived from an EMBL/GenBank/DDBJ whole genome shotgun (WGS) entry which is preliminary data.</text>
</comment>
<evidence type="ECO:0000256" key="1">
    <source>
        <dbReference type="SAM" id="MobiDB-lite"/>
    </source>
</evidence>
<dbReference type="AlphaFoldDB" id="A0A919VXK3"/>
<feature type="chain" id="PRO_5036765658" evidence="2">
    <location>
        <begin position="28"/>
        <end position="219"/>
    </location>
</feature>
<evidence type="ECO:0000313" key="4">
    <source>
        <dbReference type="Proteomes" id="UP000681340"/>
    </source>
</evidence>
<protein>
    <submittedName>
        <fullName evidence="3">Uncharacterized protein</fullName>
    </submittedName>
</protein>
<feature type="compositionally biased region" description="Low complexity" evidence="1">
    <location>
        <begin position="199"/>
        <end position="219"/>
    </location>
</feature>
<organism evidence="3 4">
    <name type="scientific">Actinoplanes auranticolor</name>
    <dbReference type="NCBI Taxonomy" id="47988"/>
    <lineage>
        <taxon>Bacteria</taxon>
        <taxon>Bacillati</taxon>
        <taxon>Actinomycetota</taxon>
        <taxon>Actinomycetes</taxon>
        <taxon>Micromonosporales</taxon>
        <taxon>Micromonosporaceae</taxon>
        <taxon>Actinoplanes</taxon>
    </lineage>
</organism>
<feature type="signal peptide" evidence="2">
    <location>
        <begin position="1"/>
        <end position="27"/>
    </location>
</feature>
<keyword evidence="2" id="KW-0732">Signal</keyword>